<evidence type="ECO:0000313" key="5">
    <source>
        <dbReference type="Proteomes" id="UP000609651"/>
    </source>
</evidence>
<proteinExistence type="inferred from homology"/>
<protein>
    <recommendedName>
        <fullName evidence="6">TolC family protein</fullName>
    </recommendedName>
</protein>
<dbReference type="Proteomes" id="UP000609651">
    <property type="component" value="Unassembled WGS sequence"/>
</dbReference>
<evidence type="ECO:0000313" key="4">
    <source>
        <dbReference type="EMBL" id="NNJ25495.1"/>
    </source>
</evidence>
<keyword evidence="3" id="KW-0732">Signal</keyword>
<dbReference type="PANTHER" id="PTHR30203:SF24">
    <property type="entry name" value="BLR4935 PROTEIN"/>
    <property type="match status" value="1"/>
</dbReference>
<comment type="similarity">
    <text evidence="1">Belongs to the outer membrane factor (OMF) (TC 1.B.17) family.</text>
</comment>
<evidence type="ECO:0000256" key="2">
    <source>
        <dbReference type="SAM" id="MobiDB-lite"/>
    </source>
</evidence>
<evidence type="ECO:0000256" key="3">
    <source>
        <dbReference type="SAM" id="SignalP"/>
    </source>
</evidence>
<dbReference type="InterPro" id="IPR010131">
    <property type="entry name" value="MdtP/NodT-like"/>
</dbReference>
<evidence type="ECO:0008006" key="6">
    <source>
        <dbReference type="Google" id="ProtNLM"/>
    </source>
</evidence>
<feature type="chain" id="PRO_5047465554" description="TolC family protein" evidence="3">
    <location>
        <begin position="28"/>
        <end position="542"/>
    </location>
</feature>
<dbReference type="Gene3D" id="1.20.1600.10">
    <property type="entry name" value="Outer membrane efflux proteins (OEP)"/>
    <property type="match status" value="1"/>
</dbReference>
<keyword evidence="5" id="KW-1185">Reference proteome</keyword>
<dbReference type="SUPFAM" id="SSF56954">
    <property type="entry name" value="Outer membrane efflux proteins (OEP)"/>
    <property type="match status" value="1"/>
</dbReference>
<gene>
    <name evidence="4" type="ORF">LzC2_15650</name>
</gene>
<comment type="caution">
    <text evidence="4">The sequence shown here is derived from an EMBL/GenBank/DDBJ whole genome shotgun (WGS) entry which is preliminary data.</text>
</comment>
<dbReference type="PANTHER" id="PTHR30203">
    <property type="entry name" value="OUTER MEMBRANE CATION EFFLUX PROTEIN"/>
    <property type="match status" value="1"/>
</dbReference>
<name>A0ABX1VBK7_9PLAN</name>
<accession>A0ABX1VBK7</accession>
<dbReference type="InterPro" id="IPR003423">
    <property type="entry name" value="OMP_efflux"/>
</dbReference>
<feature type="region of interest" description="Disordered" evidence="2">
    <location>
        <begin position="88"/>
        <end position="121"/>
    </location>
</feature>
<dbReference type="EMBL" id="WTPX01000038">
    <property type="protein sequence ID" value="NNJ25495.1"/>
    <property type="molecule type" value="Genomic_DNA"/>
</dbReference>
<organism evidence="4 5">
    <name type="scientific">Alienimonas chondri</name>
    <dbReference type="NCBI Taxonomy" id="2681879"/>
    <lineage>
        <taxon>Bacteria</taxon>
        <taxon>Pseudomonadati</taxon>
        <taxon>Planctomycetota</taxon>
        <taxon>Planctomycetia</taxon>
        <taxon>Planctomycetales</taxon>
        <taxon>Planctomycetaceae</taxon>
        <taxon>Alienimonas</taxon>
    </lineage>
</organism>
<reference evidence="4 5" key="1">
    <citation type="journal article" date="2020" name="Syst. Appl. Microbiol.">
        <title>Alienimonas chondri sp. nov., a novel planctomycete isolated from the biofilm of the red alga Chondrus crispus.</title>
        <authorList>
            <person name="Vitorino I."/>
            <person name="Albuquerque L."/>
            <person name="Wiegand S."/>
            <person name="Kallscheuer N."/>
            <person name="da Costa M.S."/>
            <person name="Lobo-da-Cunha A."/>
            <person name="Jogler C."/>
            <person name="Lage O.M."/>
        </authorList>
    </citation>
    <scope>NUCLEOTIDE SEQUENCE [LARGE SCALE GENOMIC DNA]</scope>
    <source>
        <strain evidence="4 5">LzC2</strain>
    </source>
</reference>
<feature type="signal peptide" evidence="3">
    <location>
        <begin position="1"/>
        <end position="27"/>
    </location>
</feature>
<sequence length="542" mass="56321">MTPFPTSLTRPGSLRAWAAACGCAALAGCGTTPAFVTYSPGAALPPTAVTAGAEVAAGPASAEPTPAEPIEFVAAIAPASDAVRPAAYQEEGAAAGNEPDASDEGRPHSVPMPTGLAIDEDTRSATTVDAAPRGQFTLAEAEATAEANNPTLAGAAAAVQKARGQYVQVGLAANPTLGITADDIGEDGSAGRYGVFASRTFVRGNKLELSRAVESWAVRNLELTAETQRLRTLTDVRQRFVRVLAAQRRAEIAGELVTLAETGVELAEELVELGEVARPDVLQAQVQVGEVRIIQRNAEIARDAAWRSLMAATGTPGRPVQPVAGTLDGEQLLGDFEELLAGILARSPEVAAARARIEQARAAVCRQQAQPIPNVTAQASLAYGFGGDEPIGGFQLGAPLPKFNDNRGNVAAAIADVHRAIADLARLELNLRDRLATALADYESADNQAMILSDDVLPAARENLELSERGYQQGEFDAIRVVTARRSLFEAELTRITAAADRRQAAALIDGLLLSGALDDIPDAGGGNLQGVGLRDQALGGQ</sequence>
<dbReference type="Pfam" id="PF02321">
    <property type="entry name" value="OEP"/>
    <property type="match status" value="2"/>
</dbReference>
<dbReference type="RefSeq" id="WP_171185572.1">
    <property type="nucleotide sequence ID" value="NZ_WTPX01000038.1"/>
</dbReference>
<evidence type="ECO:0000256" key="1">
    <source>
        <dbReference type="ARBA" id="ARBA00007613"/>
    </source>
</evidence>